<protein>
    <submittedName>
        <fullName evidence="1">Uncharacterized protein</fullName>
    </submittedName>
</protein>
<dbReference type="AlphaFoldDB" id="A0A9Q4DKK5"/>
<evidence type="ECO:0000313" key="1">
    <source>
        <dbReference type="EMBL" id="MCY6525127.1"/>
    </source>
</evidence>
<feature type="non-terminal residue" evidence="1">
    <location>
        <position position="1"/>
    </location>
</feature>
<dbReference type="EMBL" id="JAPQFC010001361">
    <property type="protein sequence ID" value="MCY6525127.1"/>
    <property type="molecule type" value="Genomic_DNA"/>
</dbReference>
<accession>A0A9Q4DKK5</accession>
<reference evidence="1" key="2">
    <citation type="submission" date="2022-12" db="EMBL/GenBank/DDBJ databases">
        <authorList>
            <person name="Kardos G."/>
            <person name="Sarkozi R."/>
            <person name="Laczko L."/>
            <person name="Marton S."/>
            <person name="Makrai L."/>
            <person name="Banyai K."/>
            <person name="Fodor L."/>
        </authorList>
    </citation>
    <scope>NUCLEOTIDE SEQUENCE</scope>
    <source>
        <strain evidence="1">84/14</strain>
    </source>
</reference>
<proteinExistence type="predicted"/>
<dbReference type="RefSeq" id="WP_267992534.1">
    <property type="nucleotide sequence ID" value="NZ_JAPQFC010001361.1"/>
</dbReference>
<dbReference type="Proteomes" id="UP001077788">
    <property type="component" value="Unassembled WGS sequence"/>
</dbReference>
<name>A0A9Q4DKK5_ACTPL</name>
<comment type="caution">
    <text evidence="1">The sequence shown here is derived from an EMBL/GenBank/DDBJ whole genome shotgun (WGS) entry which is preliminary data.</text>
</comment>
<organism evidence="1 2">
    <name type="scientific">Actinobacillus pleuropneumoniae</name>
    <name type="common">Haemophilus pleuropneumoniae</name>
    <dbReference type="NCBI Taxonomy" id="715"/>
    <lineage>
        <taxon>Bacteria</taxon>
        <taxon>Pseudomonadati</taxon>
        <taxon>Pseudomonadota</taxon>
        <taxon>Gammaproteobacteria</taxon>
        <taxon>Pasteurellales</taxon>
        <taxon>Pasteurellaceae</taxon>
        <taxon>Actinobacillus</taxon>
    </lineage>
</organism>
<reference evidence="1" key="1">
    <citation type="journal article" date="2021" name="Vet Sci">
        <title>O-Serogroups and Pathovirotypes of Escherichia coli Isolated from Post-Weaning Piglets Showing Diarrhoea and/or Oedema in South Korea.</title>
        <authorList>
            <person name="Byun J.W."/>
            <person name="Moon B.Y."/>
            <person name="Do K.H."/>
            <person name="Lee K."/>
            <person name="Lee H.Y."/>
            <person name="Kim W.I."/>
            <person name="So B."/>
            <person name="Lee W.K."/>
        </authorList>
    </citation>
    <scope>NUCLEOTIDE SEQUENCE</scope>
    <source>
        <strain evidence="1">84/14</strain>
    </source>
</reference>
<evidence type="ECO:0000313" key="2">
    <source>
        <dbReference type="Proteomes" id="UP001077788"/>
    </source>
</evidence>
<gene>
    <name evidence="1" type="ORF">OYG11_13095</name>
</gene>
<sequence>GLTQAKVKGSLGSHEIYHMCGSNNCCRGQRFQTYSGDQNFVVGGQIYVVGRDLIGFDLGKGSTS</sequence>